<dbReference type="AlphaFoldDB" id="A0A6S7ISL2"/>
<evidence type="ECO:0000259" key="3">
    <source>
        <dbReference type="Pfam" id="PF07732"/>
    </source>
</evidence>
<keyword evidence="5" id="KW-1185">Reference proteome</keyword>
<reference evidence="4" key="1">
    <citation type="submission" date="2020-04" db="EMBL/GenBank/DDBJ databases">
        <authorList>
            <person name="Alioto T."/>
            <person name="Alioto T."/>
            <person name="Gomez Garrido J."/>
        </authorList>
    </citation>
    <scope>NUCLEOTIDE SEQUENCE</scope>
    <source>
        <strain evidence="4">A484AB</strain>
    </source>
</reference>
<feature type="compositionally biased region" description="Basic residues" evidence="2">
    <location>
        <begin position="55"/>
        <end position="65"/>
    </location>
</feature>
<feature type="domain" description="Plastocyanin-like" evidence="3">
    <location>
        <begin position="149"/>
        <end position="198"/>
    </location>
</feature>
<evidence type="ECO:0000256" key="2">
    <source>
        <dbReference type="SAM" id="MobiDB-lite"/>
    </source>
</evidence>
<feature type="compositionally biased region" description="Pro residues" evidence="2">
    <location>
        <begin position="79"/>
        <end position="96"/>
    </location>
</feature>
<evidence type="ECO:0000313" key="4">
    <source>
        <dbReference type="EMBL" id="CAB4004988.1"/>
    </source>
</evidence>
<proteinExistence type="inferred from homology"/>
<accession>A0A6S7ISL2</accession>
<organism evidence="4 5">
    <name type="scientific">Paramuricea clavata</name>
    <name type="common">Red gorgonian</name>
    <name type="synonym">Violescent sea-whip</name>
    <dbReference type="NCBI Taxonomy" id="317549"/>
    <lineage>
        <taxon>Eukaryota</taxon>
        <taxon>Metazoa</taxon>
        <taxon>Cnidaria</taxon>
        <taxon>Anthozoa</taxon>
        <taxon>Octocorallia</taxon>
        <taxon>Malacalcyonacea</taxon>
        <taxon>Plexauridae</taxon>
        <taxon>Paramuricea</taxon>
    </lineage>
</organism>
<sequence length="200" mass="22079">GRGYWQHGDRGNWQHESRGDWQHGGRGNWQHGGRGNLQHESRGNWQNGGRGNLQHGHHGNWRHGNHGNLEHGNHDRRPPAPPPVLPPAPPPAPPTTQSPEEPASCFDNVDYVLCSPQTDYHPSVCDCGNRGECYIQIKITRNAGVAKRGDAGSVFSVNGGRIGPTIIINQEQILVVDVINNLADENTSVHWHGMHQDNMP</sequence>
<evidence type="ECO:0000256" key="1">
    <source>
        <dbReference type="ARBA" id="ARBA00010609"/>
    </source>
</evidence>
<feature type="compositionally biased region" description="Gly residues" evidence="2">
    <location>
        <begin position="24"/>
        <end position="35"/>
    </location>
</feature>
<dbReference type="OrthoDB" id="2121828at2759"/>
<name>A0A6S7ISL2_PARCT</name>
<protein>
    <submittedName>
        <fullName evidence="4">Tyrosine recombinase</fullName>
    </submittedName>
</protein>
<dbReference type="SUPFAM" id="SSF49503">
    <property type="entry name" value="Cupredoxins"/>
    <property type="match status" value="1"/>
</dbReference>
<gene>
    <name evidence="4" type="ORF">PACLA_8A061112</name>
</gene>
<comment type="similarity">
    <text evidence="1">Belongs to the multicopper oxidase family.</text>
</comment>
<feature type="compositionally biased region" description="Basic and acidic residues" evidence="2">
    <location>
        <begin position="7"/>
        <end position="23"/>
    </location>
</feature>
<dbReference type="Gene3D" id="2.60.40.420">
    <property type="entry name" value="Cupredoxins - blue copper proteins"/>
    <property type="match status" value="1"/>
</dbReference>
<feature type="region of interest" description="Disordered" evidence="2">
    <location>
        <begin position="1"/>
        <end position="103"/>
    </location>
</feature>
<feature type="non-terminal residue" evidence="4">
    <location>
        <position position="1"/>
    </location>
</feature>
<dbReference type="Proteomes" id="UP001152795">
    <property type="component" value="Unassembled WGS sequence"/>
</dbReference>
<comment type="caution">
    <text evidence="4">The sequence shown here is derived from an EMBL/GenBank/DDBJ whole genome shotgun (WGS) entry which is preliminary data.</text>
</comment>
<dbReference type="InterPro" id="IPR011707">
    <property type="entry name" value="Cu-oxidase-like_N"/>
</dbReference>
<dbReference type="GO" id="GO:0005507">
    <property type="term" value="F:copper ion binding"/>
    <property type="evidence" value="ECO:0007669"/>
    <property type="project" value="InterPro"/>
</dbReference>
<dbReference type="EMBL" id="CACRXK020005065">
    <property type="protein sequence ID" value="CAB4004988.1"/>
    <property type="molecule type" value="Genomic_DNA"/>
</dbReference>
<dbReference type="InterPro" id="IPR008972">
    <property type="entry name" value="Cupredoxin"/>
</dbReference>
<evidence type="ECO:0000313" key="5">
    <source>
        <dbReference type="Proteomes" id="UP001152795"/>
    </source>
</evidence>
<feature type="compositionally biased region" description="Basic and acidic residues" evidence="2">
    <location>
        <begin position="68"/>
        <end position="78"/>
    </location>
</feature>
<dbReference type="Pfam" id="PF07732">
    <property type="entry name" value="Cu-oxidase_3"/>
    <property type="match status" value="1"/>
</dbReference>